<sequence length="246" mass="27084">MTTKMFKQSGIIGLVKMMNKKTLFGKFKDVVLYVVFSMLLIFLMSSFVIEDVYSAADQLTINEQGISDVYSIAIGRTPSNVTINNGNTDDSDNKTSEIKTSDGTTVVITEYALGDTNDEIRDYTQILYSLGFLSSQPTNQITEEVQTALKTYQAMKGLEQTGKLDRSTIISLVAEDIKYEKGDSGKMVQSYQQILVDNQYLTADKATGTFDDATEAAVKAFQKAKGLTETGKIDANTMKALDALKK</sequence>
<evidence type="ECO:0000256" key="1">
    <source>
        <dbReference type="SAM" id="Phobius"/>
    </source>
</evidence>
<dbReference type="Gene3D" id="1.10.101.10">
    <property type="entry name" value="PGBD-like superfamily/PGBD"/>
    <property type="match status" value="2"/>
</dbReference>
<feature type="transmembrane region" description="Helical" evidence="1">
    <location>
        <begin position="30"/>
        <end position="49"/>
    </location>
</feature>
<keyword evidence="1" id="KW-0472">Membrane</keyword>
<dbReference type="InterPro" id="IPR036365">
    <property type="entry name" value="PGBD-like_sf"/>
</dbReference>
<evidence type="ECO:0000313" key="3">
    <source>
        <dbReference type="EMBL" id="MBC3804933.1"/>
    </source>
</evidence>
<dbReference type="SUPFAM" id="SSF47090">
    <property type="entry name" value="PGBD-like"/>
    <property type="match status" value="2"/>
</dbReference>
<evidence type="ECO:0000259" key="2">
    <source>
        <dbReference type="Pfam" id="PF01471"/>
    </source>
</evidence>
<name>A0ABR6WWE2_9FIRM</name>
<keyword evidence="1" id="KW-0812">Transmembrane</keyword>
<accession>A0ABR6WWE2</accession>
<keyword evidence="4" id="KW-1185">Reference proteome</keyword>
<dbReference type="InterPro" id="IPR002477">
    <property type="entry name" value="Peptidoglycan-bd-like"/>
</dbReference>
<feature type="domain" description="Peptidoglycan binding-like" evidence="2">
    <location>
        <begin position="185"/>
        <end position="241"/>
    </location>
</feature>
<comment type="caution">
    <text evidence="3">The sequence shown here is derived from an EMBL/GenBank/DDBJ whole genome shotgun (WGS) entry which is preliminary data.</text>
</comment>
<dbReference type="EMBL" id="WJBC01000016">
    <property type="protein sequence ID" value="MBC3804933.1"/>
    <property type="molecule type" value="Genomic_DNA"/>
</dbReference>
<protein>
    <recommendedName>
        <fullName evidence="2">Peptidoglycan binding-like domain-containing protein</fullName>
    </recommendedName>
</protein>
<organism evidence="3 4">
    <name type="scientific">Acetobacterium fimetarium</name>
    <dbReference type="NCBI Taxonomy" id="52691"/>
    <lineage>
        <taxon>Bacteria</taxon>
        <taxon>Bacillati</taxon>
        <taxon>Bacillota</taxon>
        <taxon>Clostridia</taxon>
        <taxon>Eubacteriales</taxon>
        <taxon>Eubacteriaceae</taxon>
        <taxon>Acetobacterium</taxon>
    </lineage>
</organism>
<keyword evidence="1" id="KW-1133">Transmembrane helix</keyword>
<dbReference type="Proteomes" id="UP000603234">
    <property type="component" value="Unassembled WGS sequence"/>
</dbReference>
<evidence type="ECO:0000313" key="4">
    <source>
        <dbReference type="Proteomes" id="UP000603234"/>
    </source>
</evidence>
<reference evidence="3 4" key="1">
    <citation type="journal article" date="2020" name="mSystems">
        <title>Defining Genomic and Predicted Metabolic Features of the Acetobacterium Genus.</title>
        <authorList>
            <person name="Ross D.E."/>
            <person name="Marshall C.W."/>
            <person name="Gulliver D."/>
            <person name="May H.D."/>
            <person name="Norman R.S."/>
        </authorList>
    </citation>
    <scope>NUCLEOTIDE SEQUENCE [LARGE SCALE GENOMIC DNA]</scope>
    <source>
        <strain evidence="3 4">DSM 8238</strain>
    </source>
</reference>
<proteinExistence type="predicted"/>
<gene>
    <name evidence="3" type="ORF">GH808_10875</name>
</gene>
<dbReference type="Pfam" id="PF01471">
    <property type="entry name" value="PG_binding_1"/>
    <property type="match status" value="2"/>
</dbReference>
<feature type="domain" description="Peptidoglycan binding-like" evidence="2">
    <location>
        <begin position="117"/>
        <end position="169"/>
    </location>
</feature>
<dbReference type="InterPro" id="IPR036366">
    <property type="entry name" value="PGBDSf"/>
</dbReference>